<dbReference type="Proteomes" id="UP000182379">
    <property type="component" value="Unassembled WGS sequence"/>
</dbReference>
<dbReference type="AlphaFoldDB" id="A0A1H3AN62"/>
<dbReference type="PRINTS" id="PR01438">
    <property type="entry name" value="UNVRSLSTRESS"/>
</dbReference>
<evidence type="ECO:0000313" key="3">
    <source>
        <dbReference type="EMBL" id="SDX31170.1"/>
    </source>
</evidence>
<dbReference type="Pfam" id="PF00582">
    <property type="entry name" value="Usp"/>
    <property type="match status" value="1"/>
</dbReference>
<protein>
    <submittedName>
        <fullName evidence="3">Nucleotide-binding universal stress protein, UspA family</fullName>
    </submittedName>
</protein>
<dbReference type="PANTHER" id="PTHR46268:SF6">
    <property type="entry name" value="UNIVERSAL STRESS PROTEIN UP12"/>
    <property type="match status" value="1"/>
</dbReference>
<dbReference type="CDD" id="cd00293">
    <property type="entry name" value="USP-like"/>
    <property type="match status" value="1"/>
</dbReference>
<dbReference type="InterPro" id="IPR006015">
    <property type="entry name" value="Universal_stress_UspA"/>
</dbReference>
<dbReference type="InterPro" id="IPR006016">
    <property type="entry name" value="UspA"/>
</dbReference>
<dbReference type="SUPFAM" id="SSF52402">
    <property type="entry name" value="Adenine nucleotide alpha hydrolases-like"/>
    <property type="match status" value="1"/>
</dbReference>
<accession>A0A1H3AN62</accession>
<comment type="similarity">
    <text evidence="1">Belongs to the universal stress protein A family.</text>
</comment>
<feature type="domain" description="UspA" evidence="2">
    <location>
        <begin position="1"/>
        <end position="147"/>
    </location>
</feature>
<organism evidence="3 4">
    <name type="scientific">Acidaminococcus fermentans</name>
    <dbReference type="NCBI Taxonomy" id="905"/>
    <lineage>
        <taxon>Bacteria</taxon>
        <taxon>Bacillati</taxon>
        <taxon>Bacillota</taxon>
        <taxon>Negativicutes</taxon>
        <taxon>Acidaminococcales</taxon>
        <taxon>Acidaminococcaceae</taxon>
        <taxon>Acidaminococcus</taxon>
    </lineage>
</organism>
<gene>
    <name evidence="3" type="ORF">SAMN05216495_12128</name>
</gene>
<reference evidence="3 4" key="1">
    <citation type="submission" date="2016-10" db="EMBL/GenBank/DDBJ databases">
        <authorList>
            <person name="Varghese N."/>
            <person name="Submissions S."/>
        </authorList>
    </citation>
    <scope>NUCLEOTIDE SEQUENCE [LARGE SCALE GENOMIC DNA]</scope>
    <source>
        <strain evidence="3 4">WCC6</strain>
    </source>
</reference>
<evidence type="ECO:0000256" key="1">
    <source>
        <dbReference type="ARBA" id="ARBA00008791"/>
    </source>
</evidence>
<dbReference type="InterPro" id="IPR014729">
    <property type="entry name" value="Rossmann-like_a/b/a_fold"/>
</dbReference>
<name>A0A1H3AN62_ACIFE</name>
<dbReference type="PANTHER" id="PTHR46268">
    <property type="entry name" value="STRESS RESPONSE PROTEIN NHAX"/>
    <property type="match status" value="1"/>
</dbReference>
<evidence type="ECO:0000259" key="2">
    <source>
        <dbReference type="Pfam" id="PF00582"/>
    </source>
</evidence>
<comment type="caution">
    <text evidence="3">The sequence shown here is derived from an EMBL/GenBank/DDBJ whole genome shotgun (WGS) entry which is preliminary data.</text>
</comment>
<dbReference type="RefSeq" id="WP_074708290.1">
    <property type="nucleotide sequence ID" value="NZ_CBCSNF010000025.1"/>
</dbReference>
<dbReference type="EMBL" id="FNOP01000021">
    <property type="protein sequence ID" value="SDX31170.1"/>
    <property type="molecule type" value="Genomic_DNA"/>
</dbReference>
<dbReference type="Gene3D" id="3.40.50.620">
    <property type="entry name" value="HUPs"/>
    <property type="match status" value="1"/>
</dbReference>
<proteinExistence type="inferred from homology"/>
<evidence type="ECO:0000313" key="4">
    <source>
        <dbReference type="Proteomes" id="UP000182379"/>
    </source>
</evidence>
<sequence length="147" mass="16089">MFQKILVPVDGSETGWKALKTAAVLGEKFQGELQVFTVTEPYDSLSLFQITLDENIMDRSNRELKKASLAVLDAAKEKLTEYDFKGGVSYEEKAGNPAELILEKSREDGCDSVVMGSRGLSGITEFLLGSVSSKVSQYAEVPVFVVK</sequence>